<evidence type="ECO:0000256" key="2">
    <source>
        <dbReference type="ARBA" id="ARBA00007452"/>
    </source>
</evidence>
<keyword evidence="5 8" id="KW-0233">DNA recombination</keyword>
<dbReference type="NCBIfam" id="TIGR00613">
    <property type="entry name" value="reco"/>
    <property type="match status" value="1"/>
</dbReference>
<evidence type="ECO:0000256" key="7">
    <source>
        <dbReference type="ARBA" id="ARBA00033409"/>
    </source>
</evidence>
<name>A0A1H3MK08_9PSEU</name>
<dbReference type="PANTHER" id="PTHR33991:SF1">
    <property type="entry name" value="DNA REPAIR PROTEIN RECO"/>
    <property type="match status" value="1"/>
</dbReference>
<evidence type="ECO:0000256" key="5">
    <source>
        <dbReference type="ARBA" id="ARBA00023172"/>
    </source>
</evidence>
<evidence type="ECO:0000256" key="8">
    <source>
        <dbReference type="HAMAP-Rule" id="MF_00201"/>
    </source>
</evidence>
<dbReference type="InterPro" id="IPR003717">
    <property type="entry name" value="RecO"/>
</dbReference>
<dbReference type="GO" id="GO:0043590">
    <property type="term" value="C:bacterial nucleoid"/>
    <property type="evidence" value="ECO:0007669"/>
    <property type="project" value="TreeGrafter"/>
</dbReference>
<evidence type="ECO:0000256" key="4">
    <source>
        <dbReference type="ARBA" id="ARBA00022763"/>
    </source>
</evidence>
<dbReference type="SUPFAM" id="SSF57863">
    <property type="entry name" value="ArfGap/RecO-like zinc finger"/>
    <property type="match status" value="1"/>
</dbReference>
<dbReference type="AlphaFoldDB" id="A0A1H3MK08"/>
<dbReference type="Gene3D" id="2.40.50.140">
    <property type="entry name" value="Nucleic acid-binding proteins"/>
    <property type="match status" value="1"/>
</dbReference>
<proteinExistence type="inferred from homology"/>
<organism evidence="10 11">
    <name type="scientific">Saccharopolyspora shandongensis</name>
    <dbReference type="NCBI Taxonomy" id="418495"/>
    <lineage>
        <taxon>Bacteria</taxon>
        <taxon>Bacillati</taxon>
        <taxon>Actinomycetota</taxon>
        <taxon>Actinomycetes</taxon>
        <taxon>Pseudonocardiales</taxon>
        <taxon>Pseudonocardiaceae</taxon>
        <taxon>Saccharopolyspora</taxon>
    </lineage>
</organism>
<dbReference type="HAMAP" id="MF_00201">
    <property type="entry name" value="RecO"/>
    <property type="match status" value="1"/>
</dbReference>
<dbReference type="InterPro" id="IPR012340">
    <property type="entry name" value="NA-bd_OB-fold"/>
</dbReference>
<dbReference type="Pfam" id="PF11967">
    <property type="entry name" value="RecO_N"/>
    <property type="match status" value="1"/>
</dbReference>
<dbReference type="Gene3D" id="1.20.1440.120">
    <property type="entry name" value="Recombination protein O, C-terminal domain"/>
    <property type="match status" value="1"/>
</dbReference>
<dbReference type="Pfam" id="PF02565">
    <property type="entry name" value="RecO_C"/>
    <property type="match status" value="1"/>
</dbReference>
<sequence>MILPRGFDAVAHGCDDGWVSLYRDTAVVLRVQKLGEADRIITLLTRRYGKVRAVAKGVRRTTSRFGARVEPFCHVDVQLYTGRTLDVITQVQTVDAFGAHIVDDYQRYTAACAVLETVDRLAAEEGEPVLRLYLLAIGALRALAGRERDSSQVLDAFLLRAMSFAGWAPALTECARCGEAGPHAAFNVQAGGAVCVQCRPAGSVRPSVHTLPLMESLLHGDWSSAEVAANPVRREASGLIAAHLQWYMERQLRSLPLVERTVPELIRERAAEAALVAAAEDGR</sequence>
<evidence type="ECO:0000256" key="6">
    <source>
        <dbReference type="ARBA" id="ARBA00023204"/>
    </source>
</evidence>
<dbReference type="GO" id="GO:0006310">
    <property type="term" value="P:DNA recombination"/>
    <property type="evidence" value="ECO:0007669"/>
    <property type="project" value="UniProtKB-UniRule"/>
</dbReference>
<evidence type="ECO:0000313" key="11">
    <source>
        <dbReference type="Proteomes" id="UP000199529"/>
    </source>
</evidence>
<comment type="similarity">
    <text evidence="2 8">Belongs to the RecO family.</text>
</comment>
<evidence type="ECO:0000256" key="1">
    <source>
        <dbReference type="ARBA" id="ARBA00003065"/>
    </source>
</evidence>
<dbReference type="GO" id="GO:0006302">
    <property type="term" value="P:double-strand break repair"/>
    <property type="evidence" value="ECO:0007669"/>
    <property type="project" value="TreeGrafter"/>
</dbReference>
<keyword evidence="11" id="KW-1185">Reference proteome</keyword>
<dbReference type="SUPFAM" id="SSF50249">
    <property type="entry name" value="Nucleic acid-binding proteins"/>
    <property type="match status" value="1"/>
</dbReference>
<dbReference type="InterPro" id="IPR042242">
    <property type="entry name" value="RecO_C"/>
</dbReference>
<keyword evidence="4 8" id="KW-0227">DNA damage</keyword>
<dbReference type="Proteomes" id="UP000199529">
    <property type="component" value="Unassembled WGS sequence"/>
</dbReference>
<accession>A0A1H3MK08</accession>
<evidence type="ECO:0000259" key="9">
    <source>
        <dbReference type="Pfam" id="PF11967"/>
    </source>
</evidence>
<dbReference type="PANTHER" id="PTHR33991">
    <property type="entry name" value="DNA REPAIR PROTEIN RECO"/>
    <property type="match status" value="1"/>
</dbReference>
<evidence type="ECO:0000313" key="10">
    <source>
        <dbReference type="EMBL" id="SDY76758.1"/>
    </source>
</evidence>
<keyword evidence="6 8" id="KW-0234">DNA repair</keyword>
<dbReference type="InterPro" id="IPR037278">
    <property type="entry name" value="ARFGAP/RecO"/>
</dbReference>
<comment type="function">
    <text evidence="1 8">Involved in DNA repair and RecF pathway recombination.</text>
</comment>
<dbReference type="STRING" id="418495.SAMN05216215_103482"/>
<dbReference type="EMBL" id="FNOK01000034">
    <property type="protein sequence ID" value="SDY76758.1"/>
    <property type="molecule type" value="Genomic_DNA"/>
</dbReference>
<gene>
    <name evidence="8" type="primary">recO</name>
    <name evidence="10" type="ORF">SAMN05216215_103482</name>
</gene>
<dbReference type="InterPro" id="IPR022572">
    <property type="entry name" value="DNA_rep/recomb_RecO_N"/>
</dbReference>
<protein>
    <recommendedName>
        <fullName evidence="3 8">DNA repair protein RecO</fullName>
    </recommendedName>
    <alternativeName>
        <fullName evidence="7 8">Recombination protein O</fullName>
    </alternativeName>
</protein>
<feature type="domain" description="DNA replication/recombination mediator RecO N-terminal" evidence="9">
    <location>
        <begin position="21"/>
        <end position="97"/>
    </location>
</feature>
<evidence type="ECO:0000256" key="3">
    <source>
        <dbReference type="ARBA" id="ARBA00021310"/>
    </source>
</evidence>
<reference evidence="11" key="1">
    <citation type="submission" date="2016-10" db="EMBL/GenBank/DDBJ databases">
        <authorList>
            <person name="Varghese N."/>
            <person name="Submissions S."/>
        </authorList>
    </citation>
    <scope>NUCLEOTIDE SEQUENCE [LARGE SCALE GENOMIC DNA]</scope>
    <source>
        <strain evidence="11">CGMCC 4.3530</strain>
    </source>
</reference>